<protein>
    <submittedName>
        <fullName evidence="2">Phage major capsid protein</fullName>
    </submittedName>
</protein>
<accession>A0ABV6EGX9</accession>
<proteinExistence type="predicted"/>
<dbReference type="InterPro" id="IPR054612">
    <property type="entry name" value="Phage_capsid-like_C"/>
</dbReference>
<dbReference type="EMBL" id="JBHLXG010000018">
    <property type="protein sequence ID" value="MFC0228257.1"/>
    <property type="molecule type" value="Genomic_DNA"/>
</dbReference>
<dbReference type="RefSeq" id="WP_380677670.1">
    <property type="nucleotide sequence ID" value="NZ_CP173186.1"/>
</dbReference>
<keyword evidence="3" id="KW-1185">Reference proteome</keyword>
<sequence>MKGLMAIRAARALSTNKGYFSDAVAATQKNDPLVSAYIEKAATSGATTADFIALAGSPIARELGEYIFSQSVIGKLLGNAQNLPFGVPLASFHAIGADWLREGESIPLRKGSVSDDKLSIFKIAAMAVISKELERLATTGSDLAIRNTLTSEAVRKIDEKFLSQDSEVAGLSPAGILKDAETATDLADMVSKHVDNGNKISTSYLIVPLANVGSITEEMLRQIDLLKLQVICSEYATRTALIDASNLIANVQGTLIDVSSSSSVEMTDEPVGSISGTGSVEMVSLYQTNASAYRAITYCSWAAVGKPATIL</sequence>
<dbReference type="Pfam" id="PF05065">
    <property type="entry name" value="Phage_capsid"/>
    <property type="match status" value="1"/>
</dbReference>
<gene>
    <name evidence="2" type="ORF">ACFFJ3_17450</name>
</gene>
<name>A0ABV6EGX9_9GAMM</name>
<reference evidence="2 3" key="1">
    <citation type="submission" date="2024-09" db="EMBL/GenBank/DDBJ databases">
        <authorList>
            <person name="Sun Q."/>
            <person name="Mori K."/>
        </authorList>
    </citation>
    <scope>NUCLEOTIDE SEQUENCE [LARGE SCALE GENOMIC DNA]</scope>
    <source>
        <strain evidence="2 3">CCM 8626</strain>
    </source>
</reference>
<evidence type="ECO:0000259" key="1">
    <source>
        <dbReference type="Pfam" id="PF05065"/>
    </source>
</evidence>
<evidence type="ECO:0000313" key="2">
    <source>
        <dbReference type="EMBL" id="MFC0228257.1"/>
    </source>
</evidence>
<feature type="domain" description="Phage capsid-like C-terminal" evidence="1">
    <location>
        <begin position="94"/>
        <end position="191"/>
    </location>
</feature>
<comment type="caution">
    <text evidence="2">The sequence shown here is derived from an EMBL/GenBank/DDBJ whole genome shotgun (WGS) entry which is preliminary data.</text>
</comment>
<evidence type="ECO:0000313" key="3">
    <source>
        <dbReference type="Proteomes" id="UP001589792"/>
    </source>
</evidence>
<dbReference type="SUPFAM" id="SSF56563">
    <property type="entry name" value="Major capsid protein gp5"/>
    <property type="match status" value="1"/>
</dbReference>
<organism evidence="2 3">
    <name type="scientific">Serratia aquatilis</name>
    <dbReference type="NCBI Taxonomy" id="1737515"/>
    <lineage>
        <taxon>Bacteria</taxon>
        <taxon>Pseudomonadati</taxon>
        <taxon>Pseudomonadota</taxon>
        <taxon>Gammaproteobacteria</taxon>
        <taxon>Enterobacterales</taxon>
        <taxon>Yersiniaceae</taxon>
        <taxon>Serratia</taxon>
    </lineage>
</organism>
<dbReference type="Proteomes" id="UP001589792">
    <property type="component" value="Unassembled WGS sequence"/>
</dbReference>